<evidence type="ECO:0000259" key="1">
    <source>
        <dbReference type="Pfam" id="PF01261"/>
    </source>
</evidence>
<dbReference type="SUPFAM" id="SSF51658">
    <property type="entry name" value="Xylose isomerase-like"/>
    <property type="match status" value="1"/>
</dbReference>
<dbReference type="PANTHER" id="PTHR12110">
    <property type="entry name" value="HYDROXYPYRUVATE ISOMERASE"/>
    <property type="match status" value="1"/>
</dbReference>
<organism evidence="2 3">
    <name type="scientific">Spirosoma rhododendri</name>
    <dbReference type="NCBI Taxonomy" id="2728024"/>
    <lineage>
        <taxon>Bacteria</taxon>
        <taxon>Pseudomonadati</taxon>
        <taxon>Bacteroidota</taxon>
        <taxon>Cytophagia</taxon>
        <taxon>Cytophagales</taxon>
        <taxon>Cytophagaceae</taxon>
        <taxon>Spirosoma</taxon>
    </lineage>
</organism>
<dbReference type="Proteomes" id="UP000501128">
    <property type="component" value="Chromosome"/>
</dbReference>
<dbReference type="InterPro" id="IPR013022">
    <property type="entry name" value="Xyl_isomerase-like_TIM-brl"/>
</dbReference>
<feature type="domain" description="Xylose isomerase-like TIM barrel" evidence="1">
    <location>
        <begin position="5"/>
        <end position="239"/>
    </location>
</feature>
<name>A0A7L5DKL0_9BACT</name>
<keyword evidence="3" id="KW-1185">Reference proteome</keyword>
<dbReference type="AlphaFoldDB" id="A0A7L5DKL0"/>
<dbReference type="PANTHER" id="PTHR12110:SF48">
    <property type="entry name" value="BLL3656 PROTEIN"/>
    <property type="match status" value="1"/>
</dbReference>
<dbReference type="GO" id="GO:0016853">
    <property type="term" value="F:isomerase activity"/>
    <property type="evidence" value="ECO:0007669"/>
    <property type="project" value="UniProtKB-KW"/>
</dbReference>
<gene>
    <name evidence="2" type="ORF">HH216_06135</name>
</gene>
<reference evidence="2 3" key="1">
    <citation type="submission" date="2020-04" db="EMBL/GenBank/DDBJ databases">
        <title>Genome sequencing of novel species.</title>
        <authorList>
            <person name="Heo J."/>
            <person name="Kim S.-J."/>
            <person name="Kim J.-S."/>
            <person name="Hong S.-B."/>
            <person name="Kwon S.-W."/>
        </authorList>
    </citation>
    <scope>NUCLEOTIDE SEQUENCE [LARGE SCALE GENOMIC DNA]</scope>
    <source>
        <strain evidence="2 3">CJU-R4</strain>
    </source>
</reference>
<sequence>MGELETASKAGFRSVEIWIDSFQEYLKTNTPAETRRRIGDLGLRVENAIGFAPWIVDDASARQKGVEQLKREMAQLAEIGCKRIATPPIGAHTPNDPIIPLPPIAERYRAILDMGSQIGVIPQLELWGFARNLNRLSDVMYVAIESGHPAARVLLDIYHLYKGGSGVEMLPFVGKPAIEIFHVNDYPGNLSREKITDADRIYPGDGIAPIKAALNAIRSPGRTVVLSLEVFNKSYYAQDAQTVAKTAFVKMNRLIGNAD</sequence>
<keyword evidence="2" id="KW-0413">Isomerase</keyword>
<dbReference type="InterPro" id="IPR050312">
    <property type="entry name" value="IolE/XylAMocC-like"/>
</dbReference>
<dbReference type="RefSeq" id="WP_169549986.1">
    <property type="nucleotide sequence ID" value="NZ_CP051677.1"/>
</dbReference>
<protein>
    <submittedName>
        <fullName evidence="2">Sugar phosphate isomerase/epimerase</fullName>
    </submittedName>
</protein>
<dbReference type="EMBL" id="CP051677">
    <property type="protein sequence ID" value="QJD78042.1"/>
    <property type="molecule type" value="Genomic_DNA"/>
</dbReference>
<accession>A0A7L5DKL0</accession>
<dbReference type="InterPro" id="IPR036237">
    <property type="entry name" value="Xyl_isomerase-like_sf"/>
</dbReference>
<evidence type="ECO:0000313" key="3">
    <source>
        <dbReference type="Proteomes" id="UP000501128"/>
    </source>
</evidence>
<dbReference type="Gene3D" id="3.20.20.150">
    <property type="entry name" value="Divalent-metal-dependent TIM barrel enzymes"/>
    <property type="match status" value="1"/>
</dbReference>
<evidence type="ECO:0000313" key="2">
    <source>
        <dbReference type="EMBL" id="QJD78042.1"/>
    </source>
</evidence>
<dbReference type="Pfam" id="PF01261">
    <property type="entry name" value="AP_endonuc_2"/>
    <property type="match status" value="1"/>
</dbReference>
<dbReference type="KEGG" id="srho:HH216_06135"/>
<proteinExistence type="predicted"/>